<dbReference type="InterPro" id="IPR018764">
    <property type="entry name" value="RskA_C"/>
</dbReference>
<dbReference type="AlphaFoldDB" id="A0A9X0YI41"/>
<name>A0A9X0YI41_9FLAO</name>
<evidence type="ECO:0000259" key="2">
    <source>
        <dbReference type="Pfam" id="PF10099"/>
    </source>
</evidence>
<dbReference type="EMBL" id="JAGGJQ010000002">
    <property type="protein sequence ID" value="MBP1839047.1"/>
    <property type="molecule type" value="Genomic_DNA"/>
</dbReference>
<proteinExistence type="predicted"/>
<dbReference type="Pfam" id="PF10099">
    <property type="entry name" value="RskA_C"/>
    <property type="match status" value="1"/>
</dbReference>
<dbReference type="GO" id="GO:0006417">
    <property type="term" value="P:regulation of translation"/>
    <property type="evidence" value="ECO:0007669"/>
    <property type="project" value="TreeGrafter"/>
</dbReference>
<dbReference type="Proteomes" id="UP001231587">
    <property type="component" value="Unassembled WGS sequence"/>
</dbReference>
<evidence type="ECO:0000313" key="3">
    <source>
        <dbReference type="EMBL" id="MBP1839047.1"/>
    </source>
</evidence>
<reference evidence="3" key="1">
    <citation type="submission" date="2021-03" db="EMBL/GenBank/DDBJ databases">
        <title>Genomic Encyclopedia of Type Strains, Phase IV (KMG-IV): sequencing the most valuable type-strain genomes for metagenomic binning, comparative biology and taxonomic classification.</title>
        <authorList>
            <person name="Goeker M."/>
        </authorList>
    </citation>
    <scope>NUCLEOTIDE SEQUENCE</scope>
    <source>
        <strain evidence="3">DSM 15523</strain>
        <strain evidence="4 6">DSM 16476</strain>
    </source>
</reference>
<dbReference type="PANTHER" id="PTHR37461">
    <property type="entry name" value="ANTI-SIGMA-K FACTOR RSKA"/>
    <property type="match status" value="1"/>
</dbReference>
<keyword evidence="1" id="KW-0812">Transmembrane</keyword>
<comment type="caution">
    <text evidence="3">The sequence shown here is derived from an EMBL/GenBank/DDBJ whole genome shotgun (WGS) entry which is preliminary data.</text>
</comment>
<feature type="transmembrane region" description="Helical" evidence="1">
    <location>
        <begin position="92"/>
        <end position="115"/>
    </location>
</feature>
<dbReference type="InterPro" id="IPR051474">
    <property type="entry name" value="Anti-sigma-K/W_factor"/>
</dbReference>
<sequence>MNDKITTFLNSDLLEKYITGDTTSKETELVENYISKFPEVEHAYNTLQHNLEIISKYHAVEAPRSILNNVLESLDQDNPVIQLQTQPNTQKVWYKFSIAASVVAALFACASFIFFTKNLELKRENQVVVDEIFDLRSDIQLNNQRLDDVMSQFKQLNNTETQRYIIKGNNRAKNLKTVAYINPKEKTSMIDVVSLPELPEEQCYQIWAELNGKMVNLGILDETDRQLKSIPYTENALGLNITIEPKGGNTNASLENSVAEISLKSRE</sequence>
<dbReference type="GO" id="GO:0016989">
    <property type="term" value="F:sigma factor antagonist activity"/>
    <property type="evidence" value="ECO:0007669"/>
    <property type="project" value="TreeGrafter"/>
</dbReference>
<keyword evidence="1" id="KW-1133">Transmembrane helix</keyword>
<keyword evidence="1" id="KW-0472">Membrane</keyword>
<dbReference type="Proteomes" id="UP001138672">
    <property type="component" value="Unassembled WGS sequence"/>
</dbReference>
<dbReference type="OrthoDB" id="1420916at2"/>
<evidence type="ECO:0000256" key="1">
    <source>
        <dbReference type="SAM" id="Phobius"/>
    </source>
</evidence>
<dbReference type="GO" id="GO:0005886">
    <property type="term" value="C:plasma membrane"/>
    <property type="evidence" value="ECO:0007669"/>
    <property type="project" value="InterPro"/>
</dbReference>
<organism evidence="3 5">
    <name type="scientific">Formosa algae</name>
    <dbReference type="NCBI Taxonomy" id="225843"/>
    <lineage>
        <taxon>Bacteria</taxon>
        <taxon>Pseudomonadati</taxon>
        <taxon>Bacteroidota</taxon>
        <taxon>Flavobacteriia</taxon>
        <taxon>Flavobacteriales</taxon>
        <taxon>Flavobacteriaceae</taxon>
        <taxon>Formosa</taxon>
    </lineage>
</organism>
<evidence type="ECO:0000313" key="4">
    <source>
        <dbReference type="EMBL" id="MDQ0333824.1"/>
    </source>
</evidence>
<dbReference type="EMBL" id="JAUSUU010000001">
    <property type="protein sequence ID" value="MDQ0333824.1"/>
    <property type="molecule type" value="Genomic_DNA"/>
</dbReference>
<protein>
    <recommendedName>
        <fullName evidence="2">Anti-sigma K factor RskA C-terminal domain-containing protein</fullName>
    </recommendedName>
</protein>
<dbReference type="PANTHER" id="PTHR37461:SF1">
    <property type="entry name" value="ANTI-SIGMA-K FACTOR RSKA"/>
    <property type="match status" value="1"/>
</dbReference>
<dbReference type="RefSeq" id="WP_057780480.1">
    <property type="nucleotide sequence ID" value="NZ_JAGGJQ010000002.1"/>
</dbReference>
<keyword evidence="6" id="KW-1185">Reference proteome</keyword>
<evidence type="ECO:0000313" key="5">
    <source>
        <dbReference type="Proteomes" id="UP001138672"/>
    </source>
</evidence>
<gene>
    <name evidence="3" type="ORF">J2Z56_000953</name>
    <name evidence="4" type="ORF">J2Z57_000246</name>
</gene>
<feature type="domain" description="Anti-sigma K factor RskA C-terminal" evidence="2">
    <location>
        <begin position="99"/>
        <end position="250"/>
    </location>
</feature>
<accession>A0A9X0YI41</accession>
<evidence type="ECO:0000313" key="6">
    <source>
        <dbReference type="Proteomes" id="UP001231587"/>
    </source>
</evidence>